<reference evidence="13 14" key="1">
    <citation type="submission" date="2019-01" db="EMBL/GenBank/DDBJ databases">
        <title>Filimonas sp. strain TTM-71.</title>
        <authorList>
            <person name="Chen W.-M."/>
        </authorList>
    </citation>
    <scope>NUCLEOTIDE SEQUENCE [LARGE SCALE GENOMIC DNA]</scope>
    <source>
        <strain evidence="13 14">TTM-71</strain>
    </source>
</reference>
<dbReference type="OrthoDB" id="9811841at2"/>
<accession>A0A4Q1D8G3</accession>
<dbReference type="PANTHER" id="PTHR32518">
    <property type="match status" value="1"/>
</dbReference>
<dbReference type="InterPro" id="IPR002044">
    <property type="entry name" value="CBM20"/>
</dbReference>
<proteinExistence type="inferred from homology"/>
<dbReference type="PROSITE" id="PS51166">
    <property type="entry name" value="CBM20"/>
    <property type="match status" value="2"/>
</dbReference>
<dbReference type="InterPro" id="IPR003385">
    <property type="entry name" value="Glyco_hydro_77"/>
</dbReference>
<comment type="similarity">
    <text evidence="3">Belongs to the disproportionating enzyme family.</text>
</comment>
<dbReference type="SMART" id="SM01065">
    <property type="entry name" value="CBM_2"/>
    <property type="match status" value="2"/>
</dbReference>
<dbReference type="Pfam" id="PF02446">
    <property type="entry name" value="Glyco_hydro_77"/>
    <property type="match status" value="1"/>
</dbReference>
<dbReference type="GO" id="GO:0005737">
    <property type="term" value="C:cytoplasm"/>
    <property type="evidence" value="ECO:0007669"/>
    <property type="project" value="UniProtKB-SubCell"/>
</dbReference>
<dbReference type="InterPro" id="IPR013783">
    <property type="entry name" value="Ig-like_fold"/>
</dbReference>
<keyword evidence="8 13" id="KW-0808">Transferase</keyword>
<evidence type="ECO:0000256" key="10">
    <source>
        <dbReference type="ARBA" id="ARBA00031423"/>
    </source>
</evidence>
<dbReference type="GO" id="GO:0004134">
    <property type="term" value="F:4-alpha-glucanotransferase activity"/>
    <property type="evidence" value="ECO:0007669"/>
    <property type="project" value="UniProtKB-EC"/>
</dbReference>
<evidence type="ECO:0000313" key="13">
    <source>
        <dbReference type="EMBL" id="RXK85627.1"/>
    </source>
</evidence>
<evidence type="ECO:0000256" key="9">
    <source>
        <dbReference type="ARBA" id="ARBA00023277"/>
    </source>
</evidence>
<evidence type="ECO:0000256" key="1">
    <source>
        <dbReference type="ARBA" id="ARBA00000439"/>
    </source>
</evidence>
<dbReference type="SUPFAM" id="SSF49452">
    <property type="entry name" value="Starch-binding domain-like"/>
    <property type="match status" value="2"/>
</dbReference>
<dbReference type="RefSeq" id="WP_129001380.1">
    <property type="nucleotide sequence ID" value="NZ_SDHZ01000001.1"/>
</dbReference>
<dbReference type="EMBL" id="SDHZ01000001">
    <property type="protein sequence ID" value="RXK85627.1"/>
    <property type="molecule type" value="Genomic_DNA"/>
</dbReference>
<dbReference type="InterPro" id="IPR013784">
    <property type="entry name" value="Carb-bd-like_fold"/>
</dbReference>
<evidence type="ECO:0000256" key="3">
    <source>
        <dbReference type="ARBA" id="ARBA00005684"/>
    </source>
</evidence>
<comment type="caution">
    <text evidence="13">The sequence shown here is derived from an EMBL/GenBank/DDBJ whole genome shotgun (WGS) entry which is preliminary data.</text>
</comment>
<dbReference type="AlphaFoldDB" id="A0A4Q1D8G3"/>
<keyword evidence="14" id="KW-1185">Reference proteome</keyword>
<keyword evidence="6" id="KW-0963">Cytoplasm</keyword>
<sequence length="900" mass="103756">MKLTIQLRFYTRFGQTLFISGNHPLLGNNNPEQALPMHYGGKDYWEIQLHIAPLEVPVSDIEYHFLLRDADGTWYEDWGEGRKLRFQEWKTEDLLVTDTWNNASFYLNAFYTEPFREVLLQSKPGAVAAKTIKSSHLFRVRYPLLPKGQVLCLLGSSLIMGSWDTAQPLLMREPKADGYWELPLYLLNGDFPITYKYGIYDTAGKRFVRFEDGENRVLYASGTADSLVVVNDGFAHLPDTSWKGAGVAIPVFSLRSKTSMGCGDFTDLKQLTNWAVRTGLRLIQILPVNDTTATYKWTDCYPYAAISAFALHPVYLNLYDVAGDENAAVVKAAAKEKKRLEALDVLDYEAVIQLKMDLSKQLYELQGKKTAASSDYKAFFAANAHWLVPYARFSYLRDKYGSAHFSGWPEHSAYDEQELEALSKKPAVKKQLGFYYFLQYHLHKQLREAAAYAHSKGIILKGDIAIGIYRDSVDAWQQPSQYHMNLQAGAPPDDFAVKGQNWGFPTYNWEKMQQDGFAWWKQRLAQMGHYFDAFRIDHILGFFRIWSIPQHAVEGILGYFVPALPVYGHEFEERGIWFDHKRYTRPYITAALLDTLFGEEARKVAKAFLEEDGKEGLYKLKPAFATQRQVEAHFAGADATDMHALKLRQGLYDLISNVILLEVAGMEGQFHFRFDMQDTYSFQQLDMDTQWKLKQLYNNYFFERQDAFWKREAMQKLPVLKKVTDMLICGEDLGLVPASVPDVMKQLGLLSLEVQRMPKDPRTAFFRPYRAPYLSVVTPSTHDMSTIRGWWEEDRAITQHFYNEELQHTGEAPLVCDAWINKEIVNQHLQSPAMWSIFQLQDLLGIDAAIRRRNAAEERINIPANPRHYWQYRMHLTLEKLLKESDFNTTLQNMVKAAGR</sequence>
<feature type="domain" description="CBM20" evidence="12">
    <location>
        <begin position="128"/>
        <end position="244"/>
    </location>
</feature>
<comment type="catalytic activity">
    <reaction evidence="1">
        <text>Transfers a segment of a (1-&gt;4)-alpha-D-glucan to a new position in an acceptor, which may be glucose or a (1-&gt;4)-alpha-D-glucan.</text>
        <dbReference type="EC" id="2.4.1.25"/>
    </reaction>
</comment>
<dbReference type="CDD" id="cd05467">
    <property type="entry name" value="CBM20"/>
    <property type="match status" value="1"/>
</dbReference>
<dbReference type="GO" id="GO:0005975">
    <property type="term" value="P:carbohydrate metabolic process"/>
    <property type="evidence" value="ECO:0007669"/>
    <property type="project" value="InterPro"/>
</dbReference>
<dbReference type="GO" id="GO:2001070">
    <property type="term" value="F:starch binding"/>
    <property type="evidence" value="ECO:0007669"/>
    <property type="project" value="InterPro"/>
</dbReference>
<dbReference type="InterPro" id="IPR017853">
    <property type="entry name" value="GH"/>
</dbReference>
<keyword evidence="9" id="KW-0119">Carbohydrate metabolism</keyword>
<protein>
    <recommendedName>
        <fullName evidence="5">4-alpha-glucanotransferase</fullName>
        <ecNumber evidence="4">2.4.1.25</ecNumber>
    </recommendedName>
    <alternativeName>
        <fullName evidence="10">Amylomaltase</fullName>
    </alternativeName>
    <alternativeName>
        <fullName evidence="11">Disproportionating enzyme</fullName>
    </alternativeName>
</protein>
<gene>
    <name evidence="13" type="ORF">ESB13_02095</name>
</gene>
<evidence type="ECO:0000256" key="4">
    <source>
        <dbReference type="ARBA" id="ARBA00012560"/>
    </source>
</evidence>
<evidence type="ECO:0000256" key="2">
    <source>
        <dbReference type="ARBA" id="ARBA00004496"/>
    </source>
</evidence>
<evidence type="ECO:0000256" key="5">
    <source>
        <dbReference type="ARBA" id="ARBA00020295"/>
    </source>
</evidence>
<dbReference type="SUPFAM" id="SSF51445">
    <property type="entry name" value="(Trans)glycosidases"/>
    <property type="match status" value="1"/>
</dbReference>
<comment type="subcellular location">
    <subcellularLocation>
        <location evidence="2">Cytoplasm</location>
    </subcellularLocation>
</comment>
<dbReference type="Proteomes" id="UP000290545">
    <property type="component" value="Unassembled WGS sequence"/>
</dbReference>
<dbReference type="EC" id="2.4.1.25" evidence="4"/>
<dbReference type="Gene3D" id="3.20.20.80">
    <property type="entry name" value="Glycosidases"/>
    <property type="match status" value="2"/>
</dbReference>
<evidence type="ECO:0000313" key="14">
    <source>
        <dbReference type="Proteomes" id="UP000290545"/>
    </source>
</evidence>
<keyword evidence="7" id="KW-0328">Glycosyltransferase</keyword>
<evidence type="ECO:0000256" key="7">
    <source>
        <dbReference type="ARBA" id="ARBA00022676"/>
    </source>
</evidence>
<dbReference type="Pfam" id="PF00686">
    <property type="entry name" value="CBM_20"/>
    <property type="match status" value="2"/>
</dbReference>
<evidence type="ECO:0000256" key="8">
    <source>
        <dbReference type="ARBA" id="ARBA00022679"/>
    </source>
</evidence>
<evidence type="ECO:0000259" key="12">
    <source>
        <dbReference type="PROSITE" id="PS51166"/>
    </source>
</evidence>
<feature type="domain" description="CBM20" evidence="12">
    <location>
        <begin position="1"/>
        <end position="102"/>
    </location>
</feature>
<name>A0A4Q1D8G3_9BACT</name>
<organism evidence="13 14">
    <name type="scientific">Filimonas effusa</name>
    <dbReference type="NCBI Taxonomy" id="2508721"/>
    <lineage>
        <taxon>Bacteria</taxon>
        <taxon>Pseudomonadati</taxon>
        <taxon>Bacteroidota</taxon>
        <taxon>Chitinophagia</taxon>
        <taxon>Chitinophagales</taxon>
        <taxon>Chitinophagaceae</taxon>
        <taxon>Filimonas</taxon>
    </lineage>
</organism>
<dbReference type="PANTHER" id="PTHR32518:SF3">
    <property type="entry name" value="4-ALPHA-GLUCANOTRANSFERASE"/>
    <property type="match status" value="1"/>
</dbReference>
<evidence type="ECO:0000256" key="6">
    <source>
        <dbReference type="ARBA" id="ARBA00022490"/>
    </source>
</evidence>
<dbReference type="Gene3D" id="2.60.40.10">
    <property type="entry name" value="Immunoglobulins"/>
    <property type="match status" value="2"/>
</dbReference>
<evidence type="ECO:0000256" key="11">
    <source>
        <dbReference type="ARBA" id="ARBA00031501"/>
    </source>
</evidence>